<evidence type="ECO:0000256" key="1">
    <source>
        <dbReference type="ARBA" id="ARBA00004245"/>
    </source>
</evidence>
<gene>
    <name evidence="6" type="ORF">BP5553_03454</name>
</gene>
<dbReference type="CDD" id="cd03359">
    <property type="entry name" value="LbH_Dynactin_5"/>
    <property type="match status" value="1"/>
</dbReference>
<comment type="similarity">
    <text evidence="4">Belongs to the dynactin subunits 5/6 family. Dynactin subunit 5 subfamily.</text>
</comment>
<dbReference type="Gene3D" id="2.160.10.10">
    <property type="entry name" value="Hexapeptide repeat proteins"/>
    <property type="match status" value="1"/>
</dbReference>
<accession>A0A370TUB7</accession>
<comment type="caution">
    <text evidence="6">The sequence shown here is derived from an EMBL/GenBank/DDBJ whole genome shotgun (WGS) entry which is preliminary data.</text>
</comment>
<keyword evidence="7" id="KW-1185">Reference proteome</keyword>
<keyword evidence="3" id="KW-0206">Cytoskeleton</keyword>
<dbReference type="RefSeq" id="XP_031871770.1">
    <property type="nucleotide sequence ID" value="XM_032012077.1"/>
</dbReference>
<evidence type="ECO:0000256" key="3">
    <source>
        <dbReference type="ARBA" id="ARBA00023212"/>
    </source>
</evidence>
<dbReference type="PANTHER" id="PTHR46126:SF1">
    <property type="entry name" value="DYNACTIN SUBUNIT 5"/>
    <property type="match status" value="1"/>
</dbReference>
<protein>
    <recommendedName>
        <fullName evidence="5">Dynactin subunit 5</fullName>
    </recommendedName>
</protein>
<dbReference type="InterPro" id="IPR011004">
    <property type="entry name" value="Trimer_LpxA-like_sf"/>
</dbReference>
<evidence type="ECO:0000313" key="6">
    <source>
        <dbReference type="EMBL" id="RDL39114.1"/>
    </source>
</evidence>
<dbReference type="InterPro" id="IPR047125">
    <property type="entry name" value="DCTN5"/>
</dbReference>
<organism evidence="6 7">
    <name type="scientific">Venustampulla echinocandica</name>
    <dbReference type="NCBI Taxonomy" id="2656787"/>
    <lineage>
        <taxon>Eukaryota</taxon>
        <taxon>Fungi</taxon>
        <taxon>Dikarya</taxon>
        <taxon>Ascomycota</taxon>
        <taxon>Pezizomycotina</taxon>
        <taxon>Leotiomycetes</taxon>
        <taxon>Helotiales</taxon>
        <taxon>Pleuroascaceae</taxon>
        <taxon>Venustampulla</taxon>
    </lineage>
</organism>
<name>A0A370TUB7_9HELO</name>
<dbReference type="AlphaFoldDB" id="A0A370TUB7"/>
<dbReference type="GeneID" id="43596303"/>
<dbReference type="EMBL" id="NPIC01000002">
    <property type="protein sequence ID" value="RDL39114.1"/>
    <property type="molecule type" value="Genomic_DNA"/>
</dbReference>
<dbReference type="Pfam" id="PF21711">
    <property type="entry name" value="DCTN5"/>
    <property type="match status" value="1"/>
</dbReference>
<evidence type="ECO:0000313" key="7">
    <source>
        <dbReference type="Proteomes" id="UP000254866"/>
    </source>
</evidence>
<dbReference type="STRING" id="2656787.A0A370TUB7"/>
<proteinExistence type="inferred from homology"/>
<evidence type="ECO:0000256" key="2">
    <source>
        <dbReference type="ARBA" id="ARBA00022490"/>
    </source>
</evidence>
<evidence type="ECO:0000256" key="5">
    <source>
        <dbReference type="ARBA" id="ARBA00034865"/>
    </source>
</evidence>
<keyword evidence="2" id="KW-0963">Cytoplasm</keyword>
<dbReference type="Proteomes" id="UP000254866">
    <property type="component" value="Unassembled WGS sequence"/>
</dbReference>
<comment type="subcellular location">
    <subcellularLocation>
        <location evidence="1">Cytoplasm</location>
        <location evidence="1">Cytoskeleton</location>
    </subcellularLocation>
</comment>
<evidence type="ECO:0000256" key="4">
    <source>
        <dbReference type="ARBA" id="ARBA00034706"/>
    </source>
</evidence>
<dbReference type="OrthoDB" id="417208at2759"/>
<sequence length="184" mass="19903">MSKKPPKGEYIETETGNKVSRRGQLVGTTNIILGGKSVIQAEVVIRGDLTREKQQGQGNQVAIAIGRYCIFSRACELRPPGKLYRGTFSHYPLKIADHVFVGPSSIIEAALIGNHVNIGANCVIGKFAIIKDYVRVLDGTVVPPNMVIPSFSIVAGRPAQVVGEIAEGEVDGFDLREAYRAVRN</sequence>
<dbReference type="SUPFAM" id="SSF51161">
    <property type="entry name" value="Trimeric LpxA-like enzymes"/>
    <property type="match status" value="1"/>
</dbReference>
<dbReference type="GO" id="GO:0005869">
    <property type="term" value="C:dynactin complex"/>
    <property type="evidence" value="ECO:0007669"/>
    <property type="project" value="TreeGrafter"/>
</dbReference>
<reference evidence="6 7" key="1">
    <citation type="journal article" date="2018" name="IMA Fungus">
        <title>IMA Genome-F 9: Draft genome sequence of Annulohypoxylon stygium, Aspergillus mulundensis, Berkeleyomyces basicola (syn. Thielaviopsis basicola), Ceratocystis smalleyi, two Cercospora beticola strains, Coleophoma cylindrospora, Fusarium fracticaudum, Phialophora cf. hyalina, and Morchella septimelata.</title>
        <authorList>
            <person name="Wingfield B.D."/>
            <person name="Bills G.F."/>
            <person name="Dong Y."/>
            <person name="Huang W."/>
            <person name="Nel W.J."/>
            <person name="Swalarsk-Parry B.S."/>
            <person name="Vaghefi N."/>
            <person name="Wilken P.M."/>
            <person name="An Z."/>
            <person name="de Beer Z.W."/>
            <person name="De Vos L."/>
            <person name="Chen L."/>
            <person name="Duong T.A."/>
            <person name="Gao Y."/>
            <person name="Hammerbacher A."/>
            <person name="Kikkert J.R."/>
            <person name="Li Y."/>
            <person name="Li H."/>
            <person name="Li K."/>
            <person name="Li Q."/>
            <person name="Liu X."/>
            <person name="Ma X."/>
            <person name="Naidoo K."/>
            <person name="Pethybridge S.J."/>
            <person name="Sun J."/>
            <person name="Steenkamp E.T."/>
            <person name="van der Nest M.A."/>
            <person name="van Wyk S."/>
            <person name="Wingfield M.J."/>
            <person name="Xiong C."/>
            <person name="Yue Q."/>
            <person name="Zhang X."/>
        </authorList>
    </citation>
    <scope>NUCLEOTIDE SEQUENCE [LARGE SCALE GENOMIC DNA]</scope>
    <source>
        <strain evidence="6 7">BP 5553</strain>
    </source>
</reference>
<dbReference type="PANTHER" id="PTHR46126">
    <property type="entry name" value="DYNACTIN SUBUNIT 5"/>
    <property type="match status" value="1"/>
</dbReference>